<dbReference type="VEuPathDB" id="FungiDB:QG37_04652"/>
<evidence type="ECO:0000313" key="2">
    <source>
        <dbReference type="EMBL" id="KND98745.1"/>
    </source>
</evidence>
<dbReference type="PROSITE" id="PS51257">
    <property type="entry name" value="PROKAR_LIPOPROTEIN"/>
    <property type="match status" value="1"/>
</dbReference>
<organism evidence="2 3">
    <name type="scientific">Candidozyma auris</name>
    <name type="common">Yeast</name>
    <name type="synonym">Candida auris</name>
    <dbReference type="NCBI Taxonomy" id="498019"/>
    <lineage>
        <taxon>Eukaryota</taxon>
        <taxon>Fungi</taxon>
        <taxon>Dikarya</taxon>
        <taxon>Ascomycota</taxon>
        <taxon>Saccharomycotina</taxon>
        <taxon>Pichiomycetes</taxon>
        <taxon>Metschnikowiaceae</taxon>
        <taxon>Candidozyma</taxon>
    </lineage>
</organism>
<feature type="region of interest" description="Disordered" evidence="1">
    <location>
        <begin position="1"/>
        <end position="22"/>
    </location>
</feature>
<reference evidence="3" key="1">
    <citation type="journal article" date="2015" name="BMC Genomics">
        <title>Draft genome of a commonly misdiagnosed multidrug resistant pathogen Candida auris.</title>
        <authorList>
            <person name="Chatterjee S."/>
            <person name="Alampalli S.V."/>
            <person name="Nageshan R.K."/>
            <person name="Chettiar S.T."/>
            <person name="Joshi S."/>
            <person name="Tatu U.S."/>
        </authorList>
    </citation>
    <scope>NUCLEOTIDE SEQUENCE [LARGE SCALE GENOMIC DNA]</scope>
    <source>
        <strain evidence="3">6684</strain>
    </source>
</reference>
<dbReference type="EMBL" id="LGST01000031">
    <property type="protein sequence ID" value="KND98745.1"/>
    <property type="molecule type" value="Genomic_DNA"/>
</dbReference>
<comment type="caution">
    <text evidence="2">The sequence shown here is derived from an EMBL/GenBank/DDBJ whole genome shotgun (WGS) entry which is preliminary data.</text>
</comment>
<accession>A0A0L0NYG9</accession>
<proteinExistence type="predicted"/>
<sequence>MGRVQVPQMIPSGEAEEPMTRATQVNASSASVTSCFLAVMLEHFQLECLLMVVEETLTVRVSA</sequence>
<gene>
    <name evidence="2" type="ORF">QG37_04652</name>
</gene>
<evidence type="ECO:0000313" key="3">
    <source>
        <dbReference type="Proteomes" id="UP000037122"/>
    </source>
</evidence>
<dbReference type="AlphaFoldDB" id="A0A0L0NYG9"/>
<protein>
    <submittedName>
        <fullName evidence="2">Uncharacterized protein</fullName>
    </submittedName>
</protein>
<evidence type="ECO:0000256" key="1">
    <source>
        <dbReference type="SAM" id="MobiDB-lite"/>
    </source>
</evidence>
<name>A0A0L0NYG9_CANAR</name>
<dbReference type="Proteomes" id="UP000037122">
    <property type="component" value="Unassembled WGS sequence"/>
</dbReference>